<accession>A0ABS8Y1I3</accession>
<comment type="caution">
    <text evidence="1">The sequence shown here is derived from an EMBL/GenBank/DDBJ whole genome shotgun (WGS) entry which is preliminary data.</text>
</comment>
<reference evidence="1 2" key="1">
    <citation type="submission" date="2021-12" db="EMBL/GenBank/DDBJ databases">
        <title>Genome seq of P8.</title>
        <authorList>
            <person name="Seo T."/>
        </authorList>
    </citation>
    <scope>NUCLEOTIDE SEQUENCE [LARGE SCALE GENOMIC DNA]</scope>
    <source>
        <strain evidence="1 2">P8</strain>
    </source>
</reference>
<name>A0ABS8Y1I3_9BURK</name>
<dbReference type="Proteomes" id="UP001200741">
    <property type="component" value="Unassembled WGS sequence"/>
</dbReference>
<protein>
    <submittedName>
        <fullName evidence="1">Uncharacterized protein</fullName>
    </submittedName>
</protein>
<evidence type="ECO:0000313" key="1">
    <source>
        <dbReference type="EMBL" id="MCE4557870.1"/>
    </source>
</evidence>
<dbReference type="EMBL" id="JAJTWU010000013">
    <property type="protein sequence ID" value="MCE4557870.1"/>
    <property type="molecule type" value="Genomic_DNA"/>
</dbReference>
<gene>
    <name evidence="1" type="ORF">LXT13_26110</name>
</gene>
<keyword evidence="2" id="KW-1185">Reference proteome</keyword>
<dbReference type="RefSeq" id="WP_233375253.1">
    <property type="nucleotide sequence ID" value="NZ_JAJTWU010000013.1"/>
</dbReference>
<proteinExistence type="predicted"/>
<evidence type="ECO:0000313" key="2">
    <source>
        <dbReference type="Proteomes" id="UP001200741"/>
    </source>
</evidence>
<sequence>MQAVTTVAAYCAIQFPGLFGRTADTLQPIERNVQPAYVNHVRDSILRCSRPMSGA</sequence>
<organism evidence="1 2">
    <name type="scientific">Pelomonas cellulosilytica</name>
    <dbReference type="NCBI Taxonomy" id="2906762"/>
    <lineage>
        <taxon>Bacteria</taxon>
        <taxon>Pseudomonadati</taxon>
        <taxon>Pseudomonadota</taxon>
        <taxon>Betaproteobacteria</taxon>
        <taxon>Burkholderiales</taxon>
        <taxon>Sphaerotilaceae</taxon>
        <taxon>Roseateles</taxon>
    </lineage>
</organism>